<protein>
    <submittedName>
        <fullName evidence="1">Uncharacterized protein</fullName>
    </submittedName>
</protein>
<dbReference type="AlphaFoldDB" id="A0ABD3BPR6"/>
<accession>A0ABD3BPR6</accession>
<organism evidence="1 2">
    <name type="scientific">Castilleja foliolosa</name>
    <dbReference type="NCBI Taxonomy" id="1961234"/>
    <lineage>
        <taxon>Eukaryota</taxon>
        <taxon>Viridiplantae</taxon>
        <taxon>Streptophyta</taxon>
        <taxon>Embryophyta</taxon>
        <taxon>Tracheophyta</taxon>
        <taxon>Spermatophyta</taxon>
        <taxon>Magnoliopsida</taxon>
        <taxon>eudicotyledons</taxon>
        <taxon>Gunneridae</taxon>
        <taxon>Pentapetalae</taxon>
        <taxon>asterids</taxon>
        <taxon>lamiids</taxon>
        <taxon>Lamiales</taxon>
        <taxon>Orobanchaceae</taxon>
        <taxon>Pedicularideae</taxon>
        <taxon>Castillejinae</taxon>
        <taxon>Castilleja</taxon>
    </lineage>
</organism>
<name>A0ABD3BPR6_9LAMI</name>
<sequence length="64" mass="6984">MVCAGAAVHDGRLVSRKPRDRLVAACPSSDLAIYETVEALDLRWTAVRYVDFGSKKEQCSGADQ</sequence>
<dbReference type="EMBL" id="JAVIJP010000069">
    <property type="protein sequence ID" value="KAL3619274.1"/>
    <property type="molecule type" value="Genomic_DNA"/>
</dbReference>
<keyword evidence="2" id="KW-1185">Reference proteome</keyword>
<evidence type="ECO:0000313" key="1">
    <source>
        <dbReference type="EMBL" id="KAL3619274.1"/>
    </source>
</evidence>
<evidence type="ECO:0000313" key="2">
    <source>
        <dbReference type="Proteomes" id="UP001632038"/>
    </source>
</evidence>
<gene>
    <name evidence="1" type="ORF">CASFOL_036844</name>
</gene>
<proteinExistence type="predicted"/>
<comment type="caution">
    <text evidence="1">The sequence shown here is derived from an EMBL/GenBank/DDBJ whole genome shotgun (WGS) entry which is preliminary data.</text>
</comment>
<dbReference type="Proteomes" id="UP001632038">
    <property type="component" value="Unassembled WGS sequence"/>
</dbReference>
<reference evidence="2" key="1">
    <citation type="journal article" date="2024" name="IScience">
        <title>Strigolactones Initiate the Formation of Haustorium-like Structures in Castilleja.</title>
        <authorList>
            <person name="Buerger M."/>
            <person name="Peterson D."/>
            <person name="Chory J."/>
        </authorList>
    </citation>
    <scope>NUCLEOTIDE SEQUENCE [LARGE SCALE GENOMIC DNA]</scope>
</reference>